<accession>U2UWM6</accession>
<keyword evidence="2" id="KW-0479">Metal-binding</keyword>
<proteinExistence type="predicted"/>
<dbReference type="eggNOG" id="COG3464">
    <property type="taxonomic scope" value="Bacteria"/>
</dbReference>
<evidence type="ECO:0000313" key="2">
    <source>
        <dbReference type="EMBL" id="ERL07517.1"/>
    </source>
</evidence>
<reference evidence="2 3" key="1">
    <citation type="submission" date="2013-08" db="EMBL/GenBank/DDBJ databases">
        <authorList>
            <person name="Durkin A.S."/>
            <person name="Haft D.R."/>
            <person name="McCorrison J."/>
            <person name="Torralba M."/>
            <person name="Gillis M."/>
            <person name="Haft D.H."/>
            <person name="Methe B."/>
            <person name="Sutton G."/>
            <person name="Nelson K.E."/>
        </authorList>
    </citation>
    <scope>NUCLEOTIDE SEQUENCE [LARGE SCALE GENOMIC DNA]</scope>
    <source>
        <strain evidence="2 3">F0195</strain>
    </source>
</reference>
<dbReference type="InterPro" id="IPR029261">
    <property type="entry name" value="Transposase_Znf"/>
</dbReference>
<dbReference type="EMBL" id="AWEZ01000058">
    <property type="protein sequence ID" value="ERL07517.1"/>
    <property type="molecule type" value="Genomic_DNA"/>
</dbReference>
<dbReference type="AlphaFoldDB" id="U2UWM6"/>
<keyword evidence="2" id="KW-0863">Zinc-finger</keyword>
<comment type="caution">
    <text evidence="2">The sequence shown here is derived from an EMBL/GenBank/DDBJ whole genome shotgun (WGS) entry which is preliminary data.</text>
</comment>
<name>U2UWM6_9ACTN</name>
<dbReference type="STRING" id="1125712.HMPREF1316_2674"/>
<dbReference type="RefSeq" id="WP_021726521.1">
    <property type="nucleotide sequence ID" value="NZ_AWEZ01000058.1"/>
</dbReference>
<gene>
    <name evidence="2" type="ORF">HMPREF1316_2674</name>
</gene>
<protein>
    <submittedName>
        <fullName evidence="2">Zinc-finger of transposase IS204/IS1001/IS1096/IS1165</fullName>
    </submittedName>
</protein>
<dbReference type="Pfam" id="PF14690">
    <property type="entry name" value="Zn_ribbon_ISL3"/>
    <property type="match status" value="1"/>
</dbReference>
<feature type="domain" description="Transposase IS204/IS1001/IS1096/IS1165 zinc-finger" evidence="1">
    <location>
        <begin position="51"/>
        <end position="94"/>
    </location>
</feature>
<organism evidence="2 3">
    <name type="scientific">Olsenella profusa F0195</name>
    <dbReference type="NCBI Taxonomy" id="1125712"/>
    <lineage>
        <taxon>Bacteria</taxon>
        <taxon>Bacillati</taxon>
        <taxon>Actinomycetota</taxon>
        <taxon>Coriobacteriia</taxon>
        <taxon>Coriobacteriales</taxon>
        <taxon>Atopobiaceae</taxon>
        <taxon>Olsenella</taxon>
    </lineage>
</organism>
<dbReference type="GO" id="GO:0008270">
    <property type="term" value="F:zinc ion binding"/>
    <property type="evidence" value="ECO:0007669"/>
    <property type="project" value="UniProtKB-KW"/>
</dbReference>
<dbReference type="Proteomes" id="UP000016638">
    <property type="component" value="Unassembled WGS sequence"/>
</dbReference>
<evidence type="ECO:0000259" key="1">
    <source>
        <dbReference type="Pfam" id="PF14690"/>
    </source>
</evidence>
<keyword evidence="3" id="KW-1185">Reference proteome</keyword>
<evidence type="ECO:0000313" key="3">
    <source>
        <dbReference type="Proteomes" id="UP000016638"/>
    </source>
</evidence>
<keyword evidence="2" id="KW-0862">Zinc</keyword>
<feature type="non-terminal residue" evidence="2">
    <location>
        <position position="97"/>
    </location>
</feature>
<sequence>MDAQAGMLAQLFERSMGLGPEWRVSEVWFEERGGAPDELHVRVEHVRGQAVGCPECGRRCGTYDTRERTWRHLDIWQYETVVHCAVPRADCPEHGVR</sequence>